<evidence type="ECO:0000313" key="5">
    <source>
        <dbReference type="EMBL" id="MEE1673882.1"/>
    </source>
</evidence>
<dbReference type="EMBL" id="JAYDYW010000006">
    <property type="protein sequence ID" value="MEE1673882.1"/>
    <property type="molecule type" value="Genomic_DNA"/>
</dbReference>
<keyword evidence="1 3" id="KW-0697">Rotamase</keyword>
<dbReference type="SUPFAM" id="SSF50891">
    <property type="entry name" value="Cyclophilin-like"/>
    <property type="match status" value="1"/>
</dbReference>
<dbReference type="Gene3D" id="2.40.100.10">
    <property type="entry name" value="Cyclophilin-like"/>
    <property type="match status" value="1"/>
</dbReference>
<dbReference type="GO" id="GO:0003755">
    <property type="term" value="F:peptidyl-prolyl cis-trans isomerase activity"/>
    <property type="evidence" value="ECO:0007669"/>
    <property type="project" value="UniProtKB-EC"/>
</dbReference>
<evidence type="ECO:0000256" key="1">
    <source>
        <dbReference type="ARBA" id="ARBA00023110"/>
    </source>
</evidence>
<name>A0ABU7G3B3_9ALTE</name>
<keyword evidence="6" id="KW-1185">Reference proteome</keyword>
<reference evidence="5 6" key="2">
    <citation type="submission" date="2023-12" db="EMBL/GenBank/DDBJ databases">
        <authorList>
            <consortium name="Cladostephus spongiosus"/>
            <person name="Lorente B."/>
            <person name="Cabral C."/>
            <person name="Frias J."/>
            <person name="Faria J."/>
            <person name="Toubarro D."/>
        </authorList>
    </citation>
    <scope>NUCLEOTIDE SEQUENCE [LARGE SCALE GENOMIC DNA]</scope>
    <source>
        <strain evidence="5 6">ZMCS4</strain>
    </source>
</reference>
<keyword evidence="2 3" id="KW-0413">Isomerase</keyword>
<accession>A0ABU7G3B3</accession>
<dbReference type="Pfam" id="PF00160">
    <property type="entry name" value="Pro_isomerase"/>
    <property type="match status" value="1"/>
</dbReference>
<comment type="similarity">
    <text evidence="3">Belongs to the cyclophilin-type PPIase family.</text>
</comment>
<feature type="chain" id="PRO_5044952637" description="Peptidyl-prolyl cis-trans isomerase" evidence="3">
    <location>
        <begin position="25"/>
        <end position="192"/>
    </location>
</feature>
<evidence type="ECO:0000256" key="3">
    <source>
        <dbReference type="RuleBase" id="RU363019"/>
    </source>
</evidence>
<reference evidence="6" key="1">
    <citation type="submission" date="2023-07" db="EMBL/GenBank/DDBJ databases">
        <title>Draft genome sequence of Agarivorans aestuarii strain ZMCS4, a CAZymes producing bacteria isolated from the marine brown algae Clodostephus spongiosus.</title>
        <authorList>
            <person name="Lorente B."/>
            <person name="Cabral C."/>
            <person name="Frias J."/>
            <person name="Faria J."/>
            <person name="Toubarro D."/>
        </authorList>
    </citation>
    <scope>NUCLEOTIDE SEQUENCE [LARGE SCALE GENOMIC DNA]</scope>
    <source>
        <strain evidence="6">ZMCS4</strain>
    </source>
</reference>
<feature type="domain" description="PPIase cyclophilin-type" evidence="4">
    <location>
        <begin position="34"/>
        <end position="186"/>
    </location>
</feature>
<dbReference type="RefSeq" id="WP_329775113.1">
    <property type="nucleotide sequence ID" value="NZ_JAYDYW010000006.1"/>
</dbReference>
<feature type="signal peptide" evidence="3">
    <location>
        <begin position="1"/>
        <end position="24"/>
    </location>
</feature>
<dbReference type="PANTHER" id="PTHR43246">
    <property type="entry name" value="PEPTIDYL-PROLYL CIS-TRANS ISOMERASE CYP38, CHLOROPLASTIC"/>
    <property type="match status" value="1"/>
</dbReference>
<dbReference type="PROSITE" id="PS50072">
    <property type="entry name" value="CSA_PPIASE_2"/>
    <property type="match status" value="1"/>
</dbReference>
<organism evidence="5 6">
    <name type="scientific">Agarivorans aestuarii</name>
    <dbReference type="NCBI Taxonomy" id="1563703"/>
    <lineage>
        <taxon>Bacteria</taxon>
        <taxon>Pseudomonadati</taxon>
        <taxon>Pseudomonadota</taxon>
        <taxon>Gammaproteobacteria</taxon>
        <taxon>Alteromonadales</taxon>
        <taxon>Alteromonadaceae</taxon>
        <taxon>Agarivorans</taxon>
    </lineage>
</organism>
<dbReference type="PRINTS" id="PR00153">
    <property type="entry name" value="CSAPPISMRASE"/>
</dbReference>
<proteinExistence type="inferred from homology"/>
<comment type="caution">
    <text evidence="5">The sequence shown here is derived from an EMBL/GenBank/DDBJ whole genome shotgun (WGS) entry which is preliminary data.</text>
</comment>
<dbReference type="InterPro" id="IPR029000">
    <property type="entry name" value="Cyclophilin-like_dom_sf"/>
</dbReference>
<evidence type="ECO:0000256" key="2">
    <source>
        <dbReference type="ARBA" id="ARBA00023235"/>
    </source>
</evidence>
<sequence length="192" mass="21191">MNLGLIRSTLVAFVFASLSLSASAQTLKFITNQGEFEMELKAEAAPKTVANFLRYVEDGSFKGTLFHRTISNFMVQGGGYSINYEKVDTYRPVENESKTGLSNKRGTIAMARTNDPHSATRQFFINVNDNSYLDGSANKFGYTVFAEITSGMDVVDRIANKPTKTGPIPGMRNVPMEKVIIEDVLIVDESQP</sequence>
<dbReference type="InterPro" id="IPR044665">
    <property type="entry name" value="E_coli_cyclophilin_A-like"/>
</dbReference>
<protein>
    <recommendedName>
        <fullName evidence="3">Peptidyl-prolyl cis-trans isomerase</fullName>
        <shortName evidence="3">PPIase</shortName>
        <ecNumber evidence="3">5.2.1.8</ecNumber>
    </recommendedName>
</protein>
<comment type="catalytic activity">
    <reaction evidence="3">
        <text>[protein]-peptidylproline (omega=180) = [protein]-peptidylproline (omega=0)</text>
        <dbReference type="Rhea" id="RHEA:16237"/>
        <dbReference type="Rhea" id="RHEA-COMP:10747"/>
        <dbReference type="Rhea" id="RHEA-COMP:10748"/>
        <dbReference type="ChEBI" id="CHEBI:83833"/>
        <dbReference type="ChEBI" id="CHEBI:83834"/>
        <dbReference type="EC" id="5.2.1.8"/>
    </reaction>
</comment>
<comment type="function">
    <text evidence="3">PPIases accelerate the folding of proteins. It catalyzes the cis-trans isomerization of proline imidic peptide bonds in oligopeptides.</text>
</comment>
<evidence type="ECO:0000313" key="6">
    <source>
        <dbReference type="Proteomes" id="UP001310248"/>
    </source>
</evidence>
<dbReference type="InterPro" id="IPR002130">
    <property type="entry name" value="Cyclophilin-type_PPIase_dom"/>
</dbReference>
<evidence type="ECO:0000259" key="4">
    <source>
        <dbReference type="PROSITE" id="PS50072"/>
    </source>
</evidence>
<dbReference type="EC" id="5.2.1.8" evidence="3"/>
<keyword evidence="3" id="KW-0732">Signal</keyword>
<gene>
    <name evidence="5" type="ORF">SNR37_003309</name>
</gene>
<dbReference type="Proteomes" id="UP001310248">
    <property type="component" value="Unassembled WGS sequence"/>
</dbReference>